<feature type="chain" id="PRO_5035399635" evidence="1">
    <location>
        <begin position="17"/>
        <end position="296"/>
    </location>
</feature>
<dbReference type="Proteomes" id="UP000095284">
    <property type="component" value="Unplaced"/>
</dbReference>
<keyword evidence="6" id="KW-1185">Reference proteome</keyword>
<evidence type="ECO:0000256" key="1">
    <source>
        <dbReference type="SAM" id="SignalP"/>
    </source>
</evidence>
<evidence type="ECO:0000313" key="6">
    <source>
        <dbReference type="Proteomes" id="UP000659654"/>
    </source>
</evidence>
<dbReference type="PANTHER" id="PTHR45908">
    <property type="entry name" value="PROTEIN CBG11750-RELATED"/>
    <property type="match status" value="1"/>
</dbReference>
<dbReference type="WBParaSite" id="BXY_0630900.1">
    <property type="protein sequence ID" value="BXY_0630900.1"/>
    <property type="gene ID" value="BXY_0630900"/>
</dbReference>
<proteinExistence type="predicted"/>
<dbReference type="eggNOG" id="KOG4569">
    <property type="taxonomic scope" value="Eukaryota"/>
</dbReference>
<dbReference type="EMBL" id="CAJFDI010000003">
    <property type="protein sequence ID" value="CAD5222105.1"/>
    <property type="molecule type" value="Genomic_DNA"/>
</dbReference>
<feature type="domain" description="Fungal lipase-type" evidence="2">
    <location>
        <begin position="89"/>
        <end position="220"/>
    </location>
</feature>
<dbReference type="Pfam" id="PF01764">
    <property type="entry name" value="Lipase_3"/>
    <property type="match status" value="1"/>
</dbReference>
<dbReference type="CDD" id="cd00519">
    <property type="entry name" value="Lipase_3"/>
    <property type="match status" value="1"/>
</dbReference>
<evidence type="ECO:0000313" key="3">
    <source>
        <dbReference type="EMBL" id="CAD5222105.1"/>
    </source>
</evidence>
<gene>
    <name evidence="3" type="ORF">BXYJ_LOCUS7073</name>
</gene>
<accession>A0A1I7RZY6</accession>
<dbReference type="GO" id="GO:0006629">
    <property type="term" value="P:lipid metabolic process"/>
    <property type="evidence" value="ECO:0007669"/>
    <property type="project" value="InterPro"/>
</dbReference>
<dbReference type="InterPro" id="IPR002921">
    <property type="entry name" value="Fungal_lipase-type"/>
</dbReference>
<dbReference type="Proteomes" id="UP000582659">
    <property type="component" value="Unassembled WGS sequence"/>
</dbReference>
<dbReference type="SUPFAM" id="SSF53474">
    <property type="entry name" value="alpha/beta-Hydrolases"/>
    <property type="match status" value="1"/>
</dbReference>
<feature type="signal peptide" evidence="1">
    <location>
        <begin position="1"/>
        <end position="16"/>
    </location>
</feature>
<reference evidence="4" key="2">
    <citation type="submission" date="2020-08" db="EMBL/GenBank/DDBJ databases">
        <authorList>
            <person name="Kikuchi T."/>
        </authorList>
    </citation>
    <scope>NUCLEOTIDE SEQUENCE</scope>
    <source>
        <strain evidence="3">Ka4C1</strain>
    </source>
</reference>
<evidence type="ECO:0000313" key="7">
    <source>
        <dbReference type="WBParaSite" id="BXY_0630900.1"/>
    </source>
</evidence>
<dbReference type="AlphaFoldDB" id="A0A1I7RZY6"/>
<keyword evidence="1" id="KW-0732">Signal</keyword>
<protein>
    <submittedName>
        <fullName evidence="3">(pine wood nematode) hypothetical protein</fullName>
    </submittedName>
    <submittedName>
        <fullName evidence="7">Lipase_3 domain-containing protein</fullName>
    </submittedName>
</protein>
<dbReference type="InterPro" id="IPR029058">
    <property type="entry name" value="AB_hydrolase_fold"/>
</dbReference>
<reference evidence="7" key="1">
    <citation type="submission" date="2016-11" db="UniProtKB">
        <authorList>
            <consortium name="WormBaseParasite"/>
        </authorList>
    </citation>
    <scope>IDENTIFICATION</scope>
</reference>
<evidence type="ECO:0000313" key="4">
    <source>
        <dbReference type="EMBL" id="CAG9109144.1"/>
    </source>
</evidence>
<dbReference type="SMR" id="A0A1I7RZY6"/>
<evidence type="ECO:0000259" key="2">
    <source>
        <dbReference type="Pfam" id="PF01764"/>
    </source>
</evidence>
<evidence type="ECO:0000313" key="5">
    <source>
        <dbReference type="Proteomes" id="UP000095284"/>
    </source>
</evidence>
<name>A0A1I7RZY6_BURXY</name>
<organism evidence="5 7">
    <name type="scientific">Bursaphelenchus xylophilus</name>
    <name type="common">Pinewood nematode worm</name>
    <name type="synonym">Aphelenchoides xylophilus</name>
    <dbReference type="NCBI Taxonomy" id="6326"/>
    <lineage>
        <taxon>Eukaryota</taxon>
        <taxon>Metazoa</taxon>
        <taxon>Ecdysozoa</taxon>
        <taxon>Nematoda</taxon>
        <taxon>Chromadorea</taxon>
        <taxon>Rhabditida</taxon>
        <taxon>Tylenchina</taxon>
        <taxon>Tylenchomorpha</taxon>
        <taxon>Aphelenchoidea</taxon>
        <taxon>Aphelenchoididae</taxon>
        <taxon>Bursaphelenchus</taxon>
    </lineage>
</organism>
<sequence>MLAVLLWASLASTVFAGHLPTSYSTQKSYEYVLLNAAVFAADPTQCVAKATEPAGSWQVVAHSLDVKCPGSNETCGFLVIRSDVYQQYVIVFRGSYGSQIDDEIFSTFAPRNDFGGGEVHDYFYKAFQATWPYVESAINSSTTSAYDVVVTGYSLGGAQAALTATQIVESGLKTAEKIVVWTFGEPRVGNAAFSKQFDATFKTVYRVINKADFIPHVPPCIAKGLKECVASDLSYYHHSTEVWYPDGIQNLTSTYRISTKPEDPNGSNSLVLAYQLSDHLGYFNTNLQTFGEGNCQ</sequence>
<dbReference type="OrthoDB" id="438440at2759"/>
<dbReference type="EMBL" id="CAJFCV020000003">
    <property type="protein sequence ID" value="CAG9109144.1"/>
    <property type="molecule type" value="Genomic_DNA"/>
</dbReference>
<dbReference type="Proteomes" id="UP000659654">
    <property type="component" value="Unassembled WGS sequence"/>
</dbReference>
<dbReference type="Gene3D" id="3.40.50.1820">
    <property type="entry name" value="alpha/beta hydrolase"/>
    <property type="match status" value="1"/>
</dbReference>